<feature type="non-terminal residue" evidence="10">
    <location>
        <position position="579"/>
    </location>
</feature>
<organism evidence="10">
    <name type="scientific">marine metagenome</name>
    <dbReference type="NCBI Taxonomy" id="408172"/>
    <lineage>
        <taxon>unclassified sequences</taxon>
        <taxon>metagenomes</taxon>
        <taxon>ecological metagenomes</taxon>
    </lineage>
</organism>
<dbReference type="InterPro" id="IPR038476">
    <property type="entry name" value="UvrC_RNase_H_dom_sf"/>
</dbReference>
<dbReference type="SUPFAM" id="SSF82771">
    <property type="entry name" value="GIY-YIG endonuclease"/>
    <property type="match status" value="1"/>
</dbReference>
<dbReference type="Gene3D" id="1.10.150.20">
    <property type="entry name" value="5' to 3' exonuclease, C-terminal subdomain"/>
    <property type="match status" value="1"/>
</dbReference>
<dbReference type="GO" id="GO:0009380">
    <property type="term" value="C:excinuclease repair complex"/>
    <property type="evidence" value="ECO:0007669"/>
    <property type="project" value="InterPro"/>
</dbReference>
<dbReference type="InterPro" id="IPR000305">
    <property type="entry name" value="GIY-YIG_endonuc"/>
</dbReference>
<dbReference type="AlphaFoldDB" id="A0A382A8A1"/>
<evidence type="ECO:0000259" key="7">
    <source>
        <dbReference type="PROSITE" id="PS50151"/>
    </source>
</evidence>
<accession>A0A382A8A1</accession>
<evidence type="ECO:0000256" key="5">
    <source>
        <dbReference type="ARBA" id="ARBA00023204"/>
    </source>
</evidence>
<dbReference type="Pfam" id="PF01541">
    <property type="entry name" value="GIY-YIG"/>
    <property type="match status" value="1"/>
</dbReference>
<dbReference type="InterPro" id="IPR001943">
    <property type="entry name" value="UVR_dom"/>
</dbReference>
<dbReference type="Pfam" id="PF22920">
    <property type="entry name" value="UvrC_RNaseH"/>
    <property type="match status" value="1"/>
</dbReference>
<keyword evidence="6" id="KW-0742">SOS response</keyword>
<feature type="domain" description="GIY-YIG" evidence="8">
    <location>
        <begin position="17"/>
        <end position="95"/>
    </location>
</feature>
<evidence type="ECO:0000256" key="2">
    <source>
        <dbReference type="ARBA" id="ARBA00022763"/>
    </source>
</evidence>
<dbReference type="NCBIfam" id="TIGR00194">
    <property type="entry name" value="uvrC"/>
    <property type="match status" value="1"/>
</dbReference>
<keyword evidence="5" id="KW-0234">DNA repair</keyword>
<dbReference type="Pfam" id="PF02151">
    <property type="entry name" value="UVR"/>
    <property type="match status" value="1"/>
</dbReference>
<reference evidence="10" key="1">
    <citation type="submission" date="2018-05" db="EMBL/GenBank/DDBJ databases">
        <authorList>
            <person name="Lanie J.A."/>
            <person name="Ng W.-L."/>
            <person name="Kazmierczak K.M."/>
            <person name="Andrzejewski T.M."/>
            <person name="Davidsen T.M."/>
            <person name="Wayne K.J."/>
            <person name="Tettelin H."/>
            <person name="Glass J.I."/>
            <person name="Rusch D."/>
            <person name="Podicherti R."/>
            <person name="Tsui H.-C.T."/>
            <person name="Winkler M.E."/>
        </authorList>
    </citation>
    <scope>NUCLEOTIDE SEQUENCE</scope>
</reference>
<dbReference type="GO" id="GO:0006289">
    <property type="term" value="P:nucleotide-excision repair"/>
    <property type="evidence" value="ECO:0007669"/>
    <property type="project" value="InterPro"/>
</dbReference>
<evidence type="ECO:0000313" key="10">
    <source>
        <dbReference type="EMBL" id="SVA97776.1"/>
    </source>
</evidence>
<dbReference type="InterPro" id="IPR001162">
    <property type="entry name" value="UvrC_RNase_H_dom"/>
</dbReference>
<gene>
    <name evidence="10" type="ORF">METZ01_LOCUS150630</name>
</gene>
<feature type="domain" description="UVR" evidence="7">
    <location>
        <begin position="206"/>
        <end position="241"/>
    </location>
</feature>
<dbReference type="Pfam" id="PF08459">
    <property type="entry name" value="UvrC_RNaseH_dom"/>
    <property type="match status" value="1"/>
</dbReference>
<dbReference type="SMART" id="SM00465">
    <property type="entry name" value="GIYc"/>
    <property type="match status" value="1"/>
</dbReference>
<feature type="domain" description="UvrC family homology region profile" evidence="9">
    <location>
        <begin position="258"/>
        <end position="480"/>
    </location>
</feature>
<dbReference type="SUPFAM" id="SSF46600">
    <property type="entry name" value="C-terminal UvrC-binding domain of UvrB"/>
    <property type="match status" value="1"/>
</dbReference>
<evidence type="ECO:0000259" key="8">
    <source>
        <dbReference type="PROSITE" id="PS50164"/>
    </source>
</evidence>
<dbReference type="InterPro" id="IPR035901">
    <property type="entry name" value="GIY-YIG_endonuc_sf"/>
</dbReference>
<dbReference type="Gene3D" id="3.40.1440.10">
    <property type="entry name" value="GIY-YIG endonuclease"/>
    <property type="match status" value="1"/>
</dbReference>
<dbReference type="InterPro" id="IPR004791">
    <property type="entry name" value="UvrC"/>
</dbReference>
<dbReference type="EMBL" id="UINC01024341">
    <property type="protein sequence ID" value="SVA97776.1"/>
    <property type="molecule type" value="Genomic_DNA"/>
</dbReference>
<evidence type="ECO:0000256" key="6">
    <source>
        <dbReference type="ARBA" id="ARBA00023236"/>
    </source>
</evidence>
<dbReference type="InterPro" id="IPR036876">
    <property type="entry name" value="UVR_dom_sf"/>
</dbReference>
<keyword evidence="1" id="KW-0963">Cytoplasm</keyword>
<keyword evidence="3" id="KW-0228">DNA excision</keyword>
<protein>
    <recommendedName>
        <fullName evidence="11">GIY-YIG domain-containing protein</fullName>
    </recommendedName>
</protein>
<dbReference type="GO" id="GO:0009432">
    <property type="term" value="P:SOS response"/>
    <property type="evidence" value="ECO:0007669"/>
    <property type="project" value="UniProtKB-KW"/>
</dbReference>
<keyword evidence="2" id="KW-0227">DNA damage</keyword>
<dbReference type="PROSITE" id="PS50165">
    <property type="entry name" value="UVRC"/>
    <property type="match status" value="1"/>
</dbReference>
<dbReference type="InterPro" id="IPR047296">
    <property type="entry name" value="GIY-YIG_UvrC_Cho"/>
</dbReference>
<evidence type="ECO:0008006" key="11">
    <source>
        <dbReference type="Google" id="ProtNLM"/>
    </source>
</evidence>
<dbReference type="SUPFAM" id="SSF47781">
    <property type="entry name" value="RuvA domain 2-like"/>
    <property type="match status" value="1"/>
</dbReference>
<evidence type="ECO:0000256" key="4">
    <source>
        <dbReference type="ARBA" id="ARBA00022881"/>
    </source>
</evidence>
<evidence type="ECO:0000256" key="3">
    <source>
        <dbReference type="ARBA" id="ARBA00022769"/>
    </source>
</evidence>
<dbReference type="PROSITE" id="PS50151">
    <property type="entry name" value="UVR"/>
    <property type="match status" value="1"/>
</dbReference>
<name>A0A382A8A1_9ZZZZ</name>
<sequence>MTDKFRTLKNYSKRLTSKPGVYCIINKKEDVIYIGKAKNLKKRVSSYFSSAHSQGKKEAILKETNSISITITRTEREALILENTLIKKHRPKFNVLLKDGKSYPYIEVNNTHQFPRFSFHRGKKNLNKAEYFGPYPNVNAVRNTLSQLQKVFLLRNCDESFFNNRSRPCLQFQIKRCSGPCVGLVTEEEYQFNVDQALNYLKGNDQSIIEKFIAKMDQASDQQDYEKASFYRDQISSLKVIQSHQFVDGANRIDADAIALSESSGMFCISVLFLRKGQILGNRSFYPQKTNMADAQEVIESFLMQYYTDHQPPKEILINIKLENLKLLQEALSDALKTKVIIKQNVKSYRRKWIEISASNAIESLKSKLASKASIEAQLYELSEIIEGDTLVRNIECFDVSHFMGDKCVASCVAFNREGFHKNGYRRFNISGINKGDDYAAMSQALSRHYSRCLKESKLLPDIILVDGGKGQVNIAIGVLKDLGINGIPILGIAKGPNRQLKEDRIFINKNKTPLSMANNSPAKFLIQSIRDEAHRFAITGHRNKKRKKLLTSDIQSIEGIGPNKKKHLLKQFGGIQEI</sequence>
<dbReference type="CDD" id="cd10434">
    <property type="entry name" value="GIY-YIG_UvrC_Cho"/>
    <property type="match status" value="1"/>
</dbReference>
<dbReference type="InterPro" id="IPR050066">
    <property type="entry name" value="UvrABC_protein_C"/>
</dbReference>
<dbReference type="HAMAP" id="MF_00203">
    <property type="entry name" value="UvrC"/>
    <property type="match status" value="1"/>
</dbReference>
<evidence type="ECO:0000259" key="9">
    <source>
        <dbReference type="PROSITE" id="PS50165"/>
    </source>
</evidence>
<keyword evidence="4" id="KW-0267">Excision nuclease</keyword>
<dbReference type="FunFam" id="3.30.420.340:FF:000001">
    <property type="entry name" value="UvrABC system protein C"/>
    <property type="match status" value="1"/>
</dbReference>
<dbReference type="PROSITE" id="PS50164">
    <property type="entry name" value="GIY_YIG"/>
    <property type="match status" value="1"/>
</dbReference>
<proteinExistence type="inferred from homology"/>
<evidence type="ECO:0000256" key="1">
    <source>
        <dbReference type="ARBA" id="ARBA00022490"/>
    </source>
</evidence>
<dbReference type="FunFam" id="3.40.1440.10:FF:000001">
    <property type="entry name" value="UvrABC system protein C"/>
    <property type="match status" value="1"/>
</dbReference>
<dbReference type="Gene3D" id="3.30.420.340">
    <property type="entry name" value="UvrC, RNAse H endonuclease domain"/>
    <property type="match status" value="1"/>
</dbReference>
<dbReference type="GO" id="GO:0009381">
    <property type="term" value="F:excinuclease ABC activity"/>
    <property type="evidence" value="ECO:0007669"/>
    <property type="project" value="InterPro"/>
</dbReference>
<dbReference type="PANTHER" id="PTHR30562:SF1">
    <property type="entry name" value="UVRABC SYSTEM PROTEIN C"/>
    <property type="match status" value="1"/>
</dbReference>
<dbReference type="PANTHER" id="PTHR30562">
    <property type="entry name" value="UVRC/OXIDOREDUCTASE"/>
    <property type="match status" value="1"/>
</dbReference>
<dbReference type="InterPro" id="IPR010994">
    <property type="entry name" value="RuvA_2-like"/>
</dbReference>